<evidence type="ECO:0000256" key="1">
    <source>
        <dbReference type="SAM" id="Phobius"/>
    </source>
</evidence>
<reference evidence="2 3" key="1">
    <citation type="journal article" date="2015" name="Int. J. Syst. Evol. Microbiol.">
        <title>Sporolactobacillus shoreae sp. nov. and Sporolactobacillus spathodeae sp. nov., two spore-forming lactic acid bacteria isolated from tree barks in Thailand.</title>
        <authorList>
            <person name="Thamacharoensuk T."/>
            <person name="Kitahara M."/>
            <person name="Ohkuma M."/>
            <person name="Thongchul N."/>
            <person name="Tanasupawat S."/>
        </authorList>
    </citation>
    <scope>NUCLEOTIDE SEQUENCE [LARGE SCALE GENOMIC DNA]</scope>
    <source>
        <strain evidence="2 3">BK92</strain>
    </source>
</reference>
<keyword evidence="1" id="KW-0812">Transmembrane</keyword>
<keyword evidence="1" id="KW-1133">Transmembrane helix</keyword>
<comment type="caution">
    <text evidence="2">The sequence shown here is derived from an EMBL/GenBank/DDBJ whole genome shotgun (WGS) entry which is preliminary data.</text>
</comment>
<dbReference type="Proteomes" id="UP000298347">
    <property type="component" value="Unassembled WGS sequence"/>
</dbReference>
<sequence>MEKYIALNLKKKRATLSERFRNFAGKMEHLSPEACFEMLTVIMYRMILFLGIPYFIYVLFSFIRMTAG</sequence>
<proteinExistence type="predicted"/>
<dbReference type="RefSeq" id="WP_135349313.1">
    <property type="nucleotide sequence ID" value="NZ_SRJD01000017.1"/>
</dbReference>
<keyword evidence="1" id="KW-0472">Membrane</keyword>
<name>A0A4Z0GMG2_9BACL</name>
<organism evidence="2 3">
    <name type="scientific">Sporolactobacillus shoreae</name>
    <dbReference type="NCBI Taxonomy" id="1465501"/>
    <lineage>
        <taxon>Bacteria</taxon>
        <taxon>Bacillati</taxon>
        <taxon>Bacillota</taxon>
        <taxon>Bacilli</taxon>
        <taxon>Bacillales</taxon>
        <taxon>Sporolactobacillaceae</taxon>
        <taxon>Sporolactobacillus</taxon>
    </lineage>
</organism>
<dbReference type="AlphaFoldDB" id="A0A4Z0GMG2"/>
<protein>
    <submittedName>
        <fullName evidence="2">Uncharacterized protein</fullName>
    </submittedName>
</protein>
<feature type="transmembrane region" description="Helical" evidence="1">
    <location>
        <begin position="42"/>
        <end position="63"/>
    </location>
</feature>
<dbReference type="OrthoDB" id="2991732at2"/>
<dbReference type="EMBL" id="SRJD01000017">
    <property type="protein sequence ID" value="TGA97044.1"/>
    <property type="molecule type" value="Genomic_DNA"/>
</dbReference>
<evidence type="ECO:0000313" key="3">
    <source>
        <dbReference type="Proteomes" id="UP000298347"/>
    </source>
</evidence>
<keyword evidence="3" id="KW-1185">Reference proteome</keyword>
<evidence type="ECO:0000313" key="2">
    <source>
        <dbReference type="EMBL" id="TGA97044.1"/>
    </source>
</evidence>
<accession>A0A4Z0GMG2</accession>
<gene>
    <name evidence="2" type="ORF">E4665_13470</name>
</gene>